<dbReference type="Proteomes" id="UP000077684">
    <property type="component" value="Unassembled WGS sequence"/>
</dbReference>
<name>A0A8X7MIF5_9BASI</name>
<evidence type="ECO:0000313" key="1">
    <source>
        <dbReference type="EMBL" id="KAE8237036.1"/>
    </source>
</evidence>
<dbReference type="AlphaFoldDB" id="A0A8X7MIF5"/>
<reference evidence="1" key="1">
    <citation type="submission" date="2016-04" db="EMBL/GenBank/DDBJ databases">
        <authorList>
            <person name="Nguyen H.D."/>
            <person name="Samba Siva P."/>
            <person name="Cullis J."/>
            <person name="Levesque C.A."/>
            <person name="Hambleton S."/>
        </authorList>
    </citation>
    <scope>NUCLEOTIDE SEQUENCE</scope>
    <source>
        <strain evidence="1">DAOMC 236426</strain>
    </source>
</reference>
<comment type="caution">
    <text evidence="1">The sequence shown here is derived from an EMBL/GenBank/DDBJ whole genome shotgun (WGS) entry which is preliminary data.</text>
</comment>
<accession>A0A8X7MIF5</accession>
<proteinExistence type="predicted"/>
<sequence>ISTQRHQKIREMIQLIKNLGIDHPDARKVLDMLKEDENETLKQMANILDEIDFTKLRL</sequence>
<organism evidence="1 2">
    <name type="scientific">Tilletia controversa</name>
    <name type="common">dwarf bunt fungus</name>
    <dbReference type="NCBI Taxonomy" id="13291"/>
    <lineage>
        <taxon>Eukaryota</taxon>
        <taxon>Fungi</taxon>
        <taxon>Dikarya</taxon>
        <taxon>Basidiomycota</taxon>
        <taxon>Ustilaginomycotina</taxon>
        <taxon>Exobasidiomycetes</taxon>
        <taxon>Tilletiales</taxon>
        <taxon>Tilletiaceae</taxon>
        <taxon>Tilletia</taxon>
    </lineage>
</organism>
<evidence type="ECO:0000313" key="2">
    <source>
        <dbReference type="Proteomes" id="UP000077684"/>
    </source>
</evidence>
<feature type="non-terminal residue" evidence="1">
    <location>
        <position position="1"/>
    </location>
</feature>
<gene>
    <name evidence="1" type="ORF">A4X06_0g9358</name>
</gene>
<protein>
    <submittedName>
        <fullName evidence="1">Uncharacterized protein</fullName>
    </submittedName>
</protein>
<keyword evidence="2" id="KW-1185">Reference proteome</keyword>
<dbReference type="EMBL" id="LWDE02002689">
    <property type="protein sequence ID" value="KAE8237036.1"/>
    <property type="molecule type" value="Genomic_DNA"/>
</dbReference>
<reference evidence="1" key="2">
    <citation type="journal article" date="2019" name="IMA Fungus">
        <title>Genome sequencing and comparison of five Tilletia species to identify candidate genes for the detection of regulated species infecting wheat.</title>
        <authorList>
            <person name="Nguyen H.D.T."/>
            <person name="Sultana T."/>
            <person name="Kesanakurti P."/>
            <person name="Hambleton S."/>
        </authorList>
    </citation>
    <scope>NUCLEOTIDE SEQUENCE</scope>
    <source>
        <strain evidence="1">DAOMC 236426</strain>
    </source>
</reference>